<dbReference type="InterPro" id="IPR021374">
    <property type="entry name" value="DUF2996"/>
</dbReference>
<feature type="compositionally biased region" description="Basic and acidic residues" evidence="1">
    <location>
        <begin position="21"/>
        <end position="36"/>
    </location>
</feature>
<dbReference type="KEGG" id="enn:FRE64_04140"/>
<evidence type="ECO:0000313" key="3">
    <source>
        <dbReference type="Proteomes" id="UP000318453"/>
    </source>
</evidence>
<dbReference type="AlphaFoldDB" id="A0A5B8NIW8"/>
<protein>
    <submittedName>
        <fullName evidence="2">DUF2996 domain-containing protein</fullName>
    </submittedName>
</protein>
<proteinExistence type="predicted"/>
<dbReference type="EMBL" id="CP042326">
    <property type="protein sequence ID" value="QDZ39193.1"/>
    <property type="molecule type" value="Genomic_DNA"/>
</dbReference>
<dbReference type="PANTHER" id="PTHR36341:SF3">
    <property type="entry name" value="DUF2996 FAMILY PROTEIN"/>
    <property type="match status" value="1"/>
</dbReference>
<dbReference type="OrthoDB" id="465001at2"/>
<name>A0A5B8NIW8_9CHRO</name>
<reference evidence="2" key="1">
    <citation type="submission" date="2019-08" db="EMBL/GenBank/DDBJ databases">
        <title>Carotenoids and Carotenoid Binding Proteins in the Halophilic Cyanobacterium Euhalothece sp. ZM00.</title>
        <authorList>
            <person name="Cho S.M."/>
            <person name="Song J.Y."/>
            <person name="Park Y.-I."/>
        </authorList>
    </citation>
    <scope>NUCLEOTIDE SEQUENCE [LARGE SCALE GENOMIC DNA]</scope>
    <source>
        <strain evidence="2">Z-M001</strain>
    </source>
</reference>
<dbReference type="Proteomes" id="UP000318453">
    <property type="component" value="Chromosome"/>
</dbReference>
<feature type="compositionally biased region" description="Basic and acidic residues" evidence="1">
    <location>
        <begin position="52"/>
        <end position="69"/>
    </location>
</feature>
<evidence type="ECO:0000313" key="2">
    <source>
        <dbReference type="EMBL" id="QDZ39193.1"/>
    </source>
</evidence>
<accession>A0A5B8NIW8</accession>
<keyword evidence="3" id="KW-1185">Reference proteome</keyword>
<dbReference type="PANTHER" id="PTHR36341">
    <property type="entry name" value="DUF2996 FAMILY PROTEIN"/>
    <property type="match status" value="1"/>
</dbReference>
<feature type="compositionally biased region" description="Low complexity" evidence="1">
    <location>
        <begin position="10"/>
        <end position="20"/>
    </location>
</feature>
<organism evidence="2 3">
    <name type="scientific">Euhalothece natronophila Z-M001</name>
    <dbReference type="NCBI Taxonomy" id="522448"/>
    <lineage>
        <taxon>Bacteria</taxon>
        <taxon>Bacillati</taxon>
        <taxon>Cyanobacteriota</taxon>
        <taxon>Cyanophyceae</taxon>
        <taxon>Oscillatoriophycideae</taxon>
        <taxon>Chroococcales</taxon>
        <taxon>Halothecacae</taxon>
        <taxon>Halothece cluster</taxon>
        <taxon>Euhalothece</taxon>
    </lineage>
</organism>
<gene>
    <name evidence="2" type="ORF">FRE64_04140</name>
</gene>
<evidence type="ECO:0000256" key="1">
    <source>
        <dbReference type="SAM" id="MobiDB-lite"/>
    </source>
</evidence>
<feature type="region of interest" description="Disordered" evidence="1">
    <location>
        <begin position="1"/>
        <end position="69"/>
    </location>
</feature>
<dbReference type="Pfam" id="PF11210">
    <property type="entry name" value="DUF2996"/>
    <property type="match status" value="1"/>
</dbReference>
<sequence length="183" mass="20692">MSEEETSKQASGNSENNSENSESKKASAAKKEKETSKQTTAKSSDSQKGSSAKKENKKEEEPPIEDKPFPEFIEQHYQPALKEALTQEGIQDLELEFKKDKLPLAGIDECSQVVGKWDGGKRRFNVYFLEDDIKGEKAFCYSASDAPPSTIESFMIDERKVNLELLVMYTVQRLNGQKWLSRN</sequence>